<evidence type="ECO:0000313" key="3">
    <source>
        <dbReference type="Proteomes" id="UP000735302"/>
    </source>
</evidence>
<reference evidence="2 3" key="1">
    <citation type="journal article" date="2021" name="Elife">
        <title>Chloroplast acquisition without the gene transfer in kleptoplastic sea slugs, Plakobranchus ocellatus.</title>
        <authorList>
            <person name="Maeda T."/>
            <person name="Takahashi S."/>
            <person name="Yoshida T."/>
            <person name="Shimamura S."/>
            <person name="Takaki Y."/>
            <person name="Nagai Y."/>
            <person name="Toyoda A."/>
            <person name="Suzuki Y."/>
            <person name="Arimoto A."/>
            <person name="Ishii H."/>
            <person name="Satoh N."/>
            <person name="Nishiyama T."/>
            <person name="Hasebe M."/>
            <person name="Maruyama T."/>
            <person name="Minagawa J."/>
            <person name="Obokata J."/>
            <person name="Shigenobu S."/>
        </authorList>
    </citation>
    <scope>NUCLEOTIDE SEQUENCE [LARGE SCALE GENOMIC DNA]</scope>
</reference>
<accession>A0AAV4AED1</accession>
<feature type="signal peptide" evidence="1">
    <location>
        <begin position="1"/>
        <end position="29"/>
    </location>
</feature>
<organism evidence="2 3">
    <name type="scientific">Plakobranchus ocellatus</name>
    <dbReference type="NCBI Taxonomy" id="259542"/>
    <lineage>
        <taxon>Eukaryota</taxon>
        <taxon>Metazoa</taxon>
        <taxon>Spiralia</taxon>
        <taxon>Lophotrochozoa</taxon>
        <taxon>Mollusca</taxon>
        <taxon>Gastropoda</taxon>
        <taxon>Heterobranchia</taxon>
        <taxon>Euthyneura</taxon>
        <taxon>Panpulmonata</taxon>
        <taxon>Sacoglossa</taxon>
        <taxon>Placobranchoidea</taxon>
        <taxon>Plakobranchidae</taxon>
        <taxon>Plakobranchus</taxon>
    </lineage>
</organism>
<dbReference type="PROSITE" id="PS51257">
    <property type="entry name" value="PROKAR_LIPOPROTEIN"/>
    <property type="match status" value="1"/>
</dbReference>
<evidence type="ECO:0008006" key="4">
    <source>
        <dbReference type="Google" id="ProtNLM"/>
    </source>
</evidence>
<keyword evidence="3" id="KW-1185">Reference proteome</keyword>
<comment type="caution">
    <text evidence="2">The sequence shown here is derived from an EMBL/GenBank/DDBJ whole genome shotgun (WGS) entry which is preliminary data.</text>
</comment>
<evidence type="ECO:0000313" key="2">
    <source>
        <dbReference type="EMBL" id="GFO04604.1"/>
    </source>
</evidence>
<protein>
    <recommendedName>
        <fullName evidence="4">Secreted protein</fullName>
    </recommendedName>
</protein>
<dbReference type="Proteomes" id="UP000735302">
    <property type="component" value="Unassembled WGS sequence"/>
</dbReference>
<keyword evidence="1" id="KW-0732">Signal</keyword>
<dbReference type="AlphaFoldDB" id="A0AAV4AED1"/>
<name>A0AAV4AED1_9GAST</name>
<gene>
    <name evidence="2" type="ORF">PoB_003110900</name>
</gene>
<feature type="chain" id="PRO_5043774924" description="Secreted protein" evidence="1">
    <location>
        <begin position="30"/>
        <end position="189"/>
    </location>
</feature>
<evidence type="ECO:0000256" key="1">
    <source>
        <dbReference type="SAM" id="SignalP"/>
    </source>
</evidence>
<sequence length="189" mass="20647">MQRLRTFAALPIVLWLAVWLACLTGHCESLREGRADKTAASGATVNTVKTGGDLRRRKARTDCDELRMMFVEKGCIQEDSRRCKLLGFRLQGGKLSKRPRCAFMPCERYGQPANQTCESHCLGTPVPGGLCETGGVGGSVDSESVLRSARTILLLVRAPPLARWPDGGPEITILWTGYVHTTNPCSKNS</sequence>
<dbReference type="EMBL" id="BLXT01003739">
    <property type="protein sequence ID" value="GFO04604.1"/>
    <property type="molecule type" value="Genomic_DNA"/>
</dbReference>
<proteinExistence type="predicted"/>